<dbReference type="InterPro" id="IPR014756">
    <property type="entry name" value="Ig_E-set"/>
</dbReference>
<sequence length="396" mass="37989">MTSPTIRRAAASTLAAGLVAAGGLVFAAPAHAASGDVSAVGATASFTLDVGPFHLVTEKSLGSIAAPAGGRDAVALFDQTLVDAGFADITMAGIEGAIESPNGVAESAMNVDTTSANLFGLNLVTLDDAATAVMCPTGGPAEVSVGATGLSILGVPVELTRESPTAEQMAPLPADYEAPDGTAADLSSLEITVEASQVRIVRPDGAVGVALSTVVSIDGTLDDEVYTDSVVARLVLAGASCETPSPVAAPTITGITPAAGVPATGGDVVIDGTGFTADTTVMFGDDPATGVVVSASGTQLTATAPAGAVGAVTVTVASAGGSAQIAYAYLAPAPTPTPTPAPAPAPPAPTAPPAPKPGGTLADTGSAAAPLAGGAIAAVVAGGIVALLVGLRRRRA</sequence>
<dbReference type="InterPro" id="IPR002909">
    <property type="entry name" value="IPT_dom"/>
</dbReference>
<feature type="transmembrane region" description="Helical" evidence="2">
    <location>
        <begin position="371"/>
        <end position="391"/>
    </location>
</feature>
<keyword evidence="2" id="KW-0812">Transmembrane</keyword>
<evidence type="ECO:0000259" key="4">
    <source>
        <dbReference type="Pfam" id="PF01833"/>
    </source>
</evidence>
<dbReference type="CDD" id="cd00102">
    <property type="entry name" value="IPT"/>
    <property type="match status" value="1"/>
</dbReference>
<gene>
    <name evidence="5" type="ORF">ABFY20_16095</name>
</gene>
<evidence type="ECO:0000256" key="1">
    <source>
        <dbReference type="SAM" id="MobiDB-lite"/>
    </source>
</evidence>
<feature type="domain" description="IPT/TIG" evidence="4">
    <location>
        <begin position="250"/>
        <end position="325"/>
    </location>
</feature>
<dbReference type="EMBL" id="CP162511">
    <property type="protein sequence ID" value="XDI04843.1"/>
    <property type="molecule type" value="Genomic_DNA"/>
</dbReference>
<dbReference type="RefSeq" id="WP_368497242.1">
    <property type="nucleotide sequence ID" value="NZ_CP162511.1"/>
</dbReference>
<feature type="region of interest" description="Disordered" evidence="1">
    <location>
        <begin position="337"/>
        <end position="362"/>
    </location>
</feature>
<organism evidence="5">
    <name type="scientific">Herbiconiux sp. A18JL235</name>
    <dbReference type="NCBI Taxonomy" id="3152363"/>
    <lineage>
        <taxon>Bacteria</taxon>
        <taxon>Bacillati</taxon>
        <taxon>Actinomycetota</taxon>
        <taxon>Actinomycetes</taxon>
        <taxon>Micrococcales</taxon>
        <taxon>Microbacteriaceae</taxon>
        <taxon>Herbiconiux</taxon>
    </lineage>
</organism>
<accession>A0AB39BFA0</accession>
<dbReference type="Pfam" id="PF01833">
    <property type="entry name" value="TIG"/>
    <property type="match status" value="1"/>
</dbReference>
<dbReference type="GO" id="GO:0005975">
    <property type="term" value="P:carbohydrate metabolic process"/>
    <property type="evidence" value="ECO:0007669"/>
    <property type="project" value="UniProtKB-ARBA"/>
</dbReference>
<keyword evidence="2" id="KW-0472">Membrane</keyword>
<dbReference type="InterPro" id="IPR013783">
    <property type="entry name" value="Ig-like_fold"/>
</dbReference>
<evidence type="ECO:0000256" key="3">
    <source>
        <dbReference type="SAM" id="SignalP"/>
    </source>
</evidence>
<name>A0AB39BFA0_9MICO</name>
<feature type="compositionally biased region" description="Pro residues" evidence="1">
    <location>
        <begin position="337"/>
        <end position="356"/>
    </location>
</feature>
<keyword evidence="3" id="KW-0732">Signal</keyword>
<dbReference type="AlphaFoldDB" id="A0AB39BFA0"/>
<feature type="signal peptide" evidence="3">
    <location>
        <begin position="1"/>
        <end position="32"/>
    </location>
</feature>
<keyword evidence="2" id="KW-1133">Transmembrane helix</keyword>
<protein>
    <submittedName>
        <fullName evidence="5">IPT/TIG domain-containing protein</fullName>
    </submittedName>
</protein>
<feature type="chain" id="PRO_5044319895" evidence="3">
    <location>
        <begin position="33"/>
        <end position="396"/>
    </location>
</feature>
<proteinExistence type="predicted"/>
<evidence type="ECO:0000256" key="2">
    <source>
        <dbReference type="SAM" id="Phobius"/>
    </source>
</evidence>
<evidence type="ECO:0000313" key="5">
    <source>
        <dbReference type="EMBL" id="XDI04843.1"/>
    </source>
</evidence>
<dbReference type="SUPFAM" id="SSF81296">
    <property type="entry name" value="E set domains"/>
    <property type="match status" value="1"/>
</dbReference>
<reference evidence="5" key="1">
    <citation type="submission" date="2024-05" db="EMBL/GenBank/DDBJ databases">
        <title>Herbiconiux sp. A18JL235.</title>
        <authorList>
            <person name="Zhang G."/>
        </authorList>
    </citation>
    <scope>NUCLEOTIDE SEQUENCE</scope>
    <source>
        <strain evidence="5">A18JL235</strain>
    </source>
</reference>
<dbReference type="Gene3D" id="2.60.40.10">
    <property type="entry name" value="Immunoglobulins"/>
    <property type="match status" value="1"/>
</dbReference>